<evidence type="ECO:0000313" key="9">
    <source>
        <dbReference type="Proteomes" id="UP001185092"/>
    </source>
</evidence>
<reference evidence="8" key="1">
    <citation type="submission" date="2023-07" db="EMBL/GenBank/DDBJ databases">
        <title>Genomic Encyclopedia of Type Strains, Phase IV (KMG-IV): sequencing the most valuable type-strain genomes for metagenomic binning, comparative biology and taxonomic classification.</title>
        <authorList>
            <person name="Goeker M."/>
        </authorList>
    </citation>
    <scope>NUCLEOTIDE SEQUENCE</scope>
    <source>
        <strain evidence="8">DSM 26174</strain>
    </source>
</reference>
<feature type="binding site" evidence="7">
    <location>
        <begin position="42"/>
        <end position="43"/>
    </location>
    <ligand>
        <name>substrate</name>
    </ligand>
</feature>
<dbReference type="InterPro" id="IPR004391">
    <property type="entry name" value="Glu_race"/>
</dbReference>
<comment type="pathway">
    <text evidence="7">Cell wall biogenesis; peptidoglycan biosynthesis.</text>
</comment>
<comment type="similarity">
    <text evidence="7">Belongs to the aspartate/glutamate racemases family.</text>
</comment>
<evidence type="ECO:0000256" key="2">
    <source>
        <dbReference type="ARBA" id="ARBA00013090"/>
    </source>
</evidence>
<dbReference type="AlphaFoldDB" id="A0AAE4BQN5"/>
<accession>A0AAE4BQN5</accession>
<dbReference type="Gene3D" id="3.40.50.1860">
    <property type="match status" value="2"/>
</dbReference>
<dbReference type="InterPro" id="IPR015942">
    <property type="entry name" value="Asp/Glu/hydantoin_racemase"/>
</dbReference>
<protein>
    <recommendedName>
        <fullName evidence="2 7">Glutamate racemase</fullName>
        <ecNumber evidence="2 7">5.1.1.3</ecNumber>
    </recommendedName>
</protein>
<dbReference type="EMBL" id="JAVDQD010000002">
    <property type="protein sequence ID" value="MDR6239334.1"/>
    <property type="molecule type" value="Genomic_DNA"/>
</dbReference>
<keyword evidence="3 7" id="KW-0133">Cell shape</keyword>
<dbReference type="RefSeq" id="WP_309938959.1">
    <property type="nucleotide sequence ID" value="NZ_AP025305.1"/>
</dbReference>
<evidence type="ECO:0000256" key="4">
    <source>
        <dbReference type="ARBA" id="ARBA00022984"/>
    </source>
</evidence>
<feature type="active site" description="Proton donor/acceptor" evidence="7">
    <location>
        <position position="73"/>
    </location>
</feature>
<name>A0AAE4BQN5_9BACT</name>
<dbReference type="PANTHER" id="PTHR21198">
    <property type="entry name" value="GLUTAMATE RACEMASE"/>
    <property type="match status" value="1"/>
</dbReference>
<dbReference type="Proteomes" id="UP001185092">
    <property type="component" value="Unassembled WGS sequence"/>
</dbReference>
<dbReference type="Pfam" id="PF01177">
    <property type="entry name" value="Asp_Glu_race"/>
    <property type="match status" value="1"/>
</dbReference>
<proteinExistence type="inferred from homology"/>
<evidence type="ECO:0000256" key="3">
    <source>
        <dbReference type="ARBA" id="ARBA00022960"/>
    </source>
</evidence>
<dbReference type="PANTHER" id="PTHR21198:SF3">
    <property type="entry name" value="GLUTAMATE RACEMASE"/>
    <property type="match status" value="1"/>
</dbReference>
<feature type="active site" description="Proton donor/acceptor" evidence="7">
    <location>
        <position position="185"/>
    </location>
</feature>
<dbReference type="InterPro" id="IPR018187">
    <property type="entry name" value="Asp/Glu_racemase_AS_1"/>
</dbReference>
<dbReference type="GO" id="GO:0071555">
    <property type="term" value="P:cell wall organization"/>
    <property type="evidence" value="ECO:0007669"/>
    <property type="project" value="UniProtKB-KW"/>
</dbReference>
<dbReference type="PROSITE" id="PS00923">
    <property type="entry name" value="ASP_GLU_RACEMASE_1"/>
    <property type="match status" value="1"/>
</dbReference>
<dbReference type="GO" id="GO:0008881">
    <property type="term" value="F:glutamate racemase activity"/>
    <property type="evidence" value="ECO:0007669"/>
    <property type="project" value="UniProtKB-UniRule"/>
</dbReference>
<dbReference type="GO" id="GO:0008360">
    <property type="term" value="P:regulation of cell shape"/>
    <property type="evidence" value="ECO:0007669"/>
    <property type="project" value="UniProtKB-KW"/>
</dbReference>
<evidence type="ECO:0000256" key="1">
    <source>
        <dbReference type="ARBA" id="ARBA00001602"/>
    </source>
</evidence>
<feature type="binding site" evidence="7">
    <location>
        <begin position="10"/>
        <end position="11"/>
    </location>
    <ligand>
        <name>substrate</name>
    </ligand>
</feature>
<evidence type="ECO:0000313" key="8">
    <source>
        <dbReference type="EMBL" id="MDR6239334.1"/>
    </source>
</evidence>
<keyword evidence="6 7" id="KW-0961">Cell wall biogenesis/degradation</keyword>
<sequence length="276" mass="30836">MSSKPIGIFDSGVGGLSVWKEISNLLPYENLVYFADQKNCPYGTKTEKEILELVAKVCDFLISRECKMIIMACNTATAHAIQTLRNKFPHIPFVGMEPAVKPAIINSRTHKIGVLATQATLRSEFFKKRSSKYLHEQSQLFLQPGHGLVELVENSKASSPEAKALLESYLLPMINKGADHLVLGCSHYPFFHKIIQEIIDAHSSEMTILDPAEAIARRTKNLLLESGNLNDSPLPPFFQFFTNANIVALESFINKELVQTKNNLNSSYEIKLVADQ</sequence>
<dbReference type="GO" id="GO:0009252">
    <property type="term" value="P:peptidoglycan biosynthetic process"/>
    <property type="evidence" value="ECO:0007669"/>
    <property type="project" value="UniProtKB-UniRule"/>
</dbReference>
<comment type="catalytic activity">
    <reaction evidence="1 7">
        <text>L-glutamate = D-glutamate</text>
        <dbReference type="Rhea" id="RHEA:12813"/>
        <dbReference type="ChEBI" id="CHEBI:29985"/>
        <dbReference type="ChEBI" id="CHEBI:29986"/>
        <dbReference type="EC" id="5.1.1.3"/>
    </reaction>
</comment>
<keyword evidence="9" id="KW-1185">Reference proteome</keyword>
<comment type="caution">
    <text evidence="8">The sequence shown here is derived from an EMBL/GenBank/DDBJ whole genome shotgun (WGS) entry which is preliminary data.</text>
</comment>
<comment type="function">
    <text evidence="7">Provides the (R)-glutamate required for cell wall biosynthesis.</text>
</comment>
<comment type="caution">
    <text evidence="7">Lacks conserved residue(s) required for the propagation of feature annotation.</text>
</comment>
<feature type="binding site" evidence="7">
    <location>
        <begin position="74"/>
        <end position="75"/>
    </location>
    <ligand>
        <name>substrate</name>
    </ligand>
</feature>
<keyword evidence="5 7" id="KW-0413">Isomerase</keyword>
<gene>
    <name evidence="7" type="primary">murI</name>
    <name evidence="8" type="ORF">HNQ88_002371</name>
</gene>
<dbReference type="SUPFAM" id="SSF53681">
    <property type="entry name" value="Aspartate/glutamate racemase"/>
    <property type="match status" value="2"/>
</dbReference>
<dbReference type="NCBIfam" id="TIGR00067">
    <property type="entry name" value="glut_race"/>
    <property type="match status" value="1"/>
</dbReference>
<evidence type="ECO:0000256" key="6">
    <source>
        <dbReference type="ARBA" id="ARBA00023316"/>
    </source>
</evidence>
<evidence type="ECO:0000256" key="5">
    <source>
        <dbReference type="ARBA" id="ARBA00023235"/>
    </source>
</evidence>
<dbReference type="EC" id="5.1.1.3" evidence="2 7"/>
<dbReference type="HAMAP" id="MF_00258">
    <property type="entry name" value="Glu_racemase"/>
    <property type="match status" value="1"/>
</dbReference>
<organism evidence="8 9">
    <name type="scientific">Aureibacter tunicatorum</name>
    <dbReference type="NCBI Taxonomy" id="866807"/>
    <lineage>
        <taxon>Bacteria</taxon>
        <taxon>Pseudomonadati</taxon>
        <taxon>Bacteroidota</taxon>
        <taxon>Cytophagia</taxon>
        <taxon>Cytophagales</taxon>
        <taxon>Persicobacteraceae</taxon>
        <taxon>Aureibacter</taxon>
    </lineage>
</organism>
<dbReference type="InterPro" id="IPR001920">
    <property type="entry name" value="Asp/Glu_race"/>
</dbReference>
<evidence type="ECO:0000256" key="7">
    <source>
        <dbReference type="HAMAP-Rule" id="MF_00258"/>
    </source>
</evidence>
<keyword evidence="4 7" id="KW-0573">Peptidoglycan synthesis</keyword>